<evidence type="ECO:0000259" key="6">
    <source>
        <dbReference type="PROSITE" id="PS50002"/>
    </source>
</evidence>
<evidence type="ECO:0008006" key="10">
    <source>
        <dbReference type="Google" id="ProtNLM"/>
    </source>
</evidence>
<dbReference type="PANTHER" id="PTHR46514">
    <property type="entry name" value="AMPHIPHYSIN"/>
    <property type="match status" value="1"/>
</dbReference>
<evidence type="ECO:0000259" key="7">
    <source>
        <dbReference type="PROSITE" id="PS51021"/>
    </source>
</evidence>
<dbReference type="InterPro" id="IPR036388">
    <property type="entry name" value="WH-like_DNA-bd_sf"/>
</dbReference>
<dbReference type="SUPFAM" id="SSF103657">
    <property type="entry name" value="BAR/IMD domain-like"/>
    <property type="match status" value="1"/>
</dbReference>
<proteinExistence type="predicted"/>
<dbReference type="SMART" id="SM00721">
    <property type="entry name" value="BAR"/>
    <property type="match status" value="1"/>
</dbReference>
<evidence type="ECO:0000256" key="5">
    <source>
        <dbReference type="SAM" id="MobiDB-lite"/>
    </source>
</evidence>
<dbReference type="Gene3D" id="2.30.30.40">
    <property type="entry name" value="SH3 Domains"/>
    <property type="match status" value="1"/>
</dbReference>
<evidence type="ECO:0000256" key="2">
    <source>
        <dbReference type="ARBA" id="ARBA00022443"/>
    </source>
</evidence>
<evidence type="ECO:0000256" key="3">
    <source>
        <dbReference type="ARBA" id="ARBA00022490"/>
    </source>
</evidence>
<reference evidence="9" key="1">
    <citation type="journal article" date="2015" name="Proc. Natl. Acad. Sci. U.S.A.">
        <title>Genome sequence of the Asian Tiger mosquito, Aedes albopictus, reveals insights into its biology, genetics, and evolution.</title>
        <authorList>
            <person name="Chen X.G."/>
            <person name="Jiang X."/>
            <person name="Gu J."/>
            <person name="Xu M."/>
            <person name="Wu Y."/>
            <person name="Deng Y."/>
            <person name="Zhang C."/>
            <person name="Bonizzoni M."/>
            <person name="Dermauw W."/>
            <person name="Vontas J."/>
            <person name="Armbruster P."/>
            <person name="Huang X."/>
            <person name="Yang Y."/>
            <person name="Zhang H."/>
            <person name="He W."/>
            <person name="Peng H."/>
            <person name="Liu Y."/>
            <person name="Wu K."/>
            <person name="Chen J."/>
            <person name="Lirakis M."/>
            <person name="Topalis P."/>
            <person name="Van Leeuwen T."/>
            <person name="Hall A.B."/>
            <person name="Jiang X."/>
            <person name="Thorpe C."/>
            <person name="Mueller R.L."/>
            <person name="Sun C."/>
            <person name="Waterhouse R.M."/>
            <person name="Yan G."/>
            <person name="Tu Z.J."/>
            <person name="Fang X."/>
            <person name="James A.A."/>
        </authorList>
    </citation>
    <scope>NUCLEOTIDE SEQUENCE [LARGE SCALE GENOMIC DNA]</scope>
    <source>
        <strain evidence="9">Foshan</strain>
    </source>
</reference>
<dbReference type="SMART" id="SM00326">
    <property type="entry name" value="SH3"/>
    <property type="match status" value="1"/>
</dbReference>
<dbReference type="Gene3D" id="1.10.10.10">
    <property type="entry name" value="Winged helix-like DNA-binding domain superfamily/Winged helix DNA-binding domain"/>
    <property type="match status" value="1"/>
</dbReference>
<accession>A0ABM1Y5Z9</accession>
<feature type="compositionally biased region" description="Basic residues" evidence="5">
    <location>
        <begin position="620"/>
        <end position="636"/>
    </location>
</feature>
<feature type="domain" description="SH3" evidence="6">
    <location>
        <begin position="751"/>
        <end position="815"/>
    </location>
</feature>
<evidence type="ECO:0000256" key="4">
    <source>
        <dbReference type="PROSITE-ProRule" id="PRU00192"/>
    </source>
</evidence>
<protein>
    <recommendedName>
        <fullName evidence="10">Endophilin-A</fullName>
    </recommendedName>
</protein>
<dbReference type="RefSeq" id="XP_062704549.1">
    <property type="nucleotide sequence ID" value="XM_062848565.1"/>
</dbReference>
<sequence>MRSHSVIVRFLKNPENGRRTDKRGTKSKLTERDKRRIYREAVNQKRTASQIRAELQLPVTTRRVQQILSSNENLKWHKRLGKPNLTKQHKLHRFHFAEKYISWTDEWKNVIFSDEKKFNLDGPDGWQCYWHDLRKDPDVKMSRNFGGGTLMVWGAFSFRGKLPLAWISTKMKSEDYIEMLEISLIEHGEILVSFQLLQNLGKVDRTADEIFDEHLNNFTRQQNSATRLQKEFNNYIRCVRAVQTASKSLMEAINEVYEGQWTGSEALYAQTNTVEVLFQDFSHKLGDQVLIPLNTYTSQFPEMRKKIDKRGRKLVDYDSQRHSFQSLQANAAKRKDDVKVTKGREQLEEAKRTYEVLNSELHDELPALFDSRILFLVTNLQTLFASEQQFHSETAKVYAELEAIVDKLATESQRGSYTLKKITANSTPSSPPQSPVKANLSIVNNITNGSVNANGPTSTSPSISPSPEQPHSLEDTEPSYQNTDVVKSTSAALRSSTTTPPIAINNSSNNTDATSQQTTATVSKTPEPPTTITTTTSKSDEKVTTNGTDHNHHDHHPSSPTQNNKPDAAAADSTSSSPVPPASPPPAVDPQPKSPPSPSPTTTTPTTAGAAVSQSSNTNNHHHSIAPSSHHPHYHHNQQQQPNSIATHHHHQSNAIGPSSLPTNCSTTELQRPTTATTTFGAQHIYSNIPNNNSTGIDSTSHNQMNSINNNVNNSHCSMTGTSITHPNNNSKLEELYDIPVGATTTDLPPGVLYRVKATYKYVREDVDELSFEVGDTINVIEYEDPEDQEEGWLMGIKEGTNDKGMFPANFTRPL</sequence>
<dbReference type="Pfam" id="PF00018">
    <property type="entry name" value="SH3_1"/>
    <property type="match status" value="1"/>
</dbReference>
<keyword evidence="9" id="KW-1185">Reference proteome</keyword>
<dbReference type="Gene3D" id="3.30.420.10">
    <property type="entry name" value="Ribonuclease H-like superfamily/Ribonuclease H"/>
    <property type="match status" value="1"/>
</dbReference>
<dbReference type="CDD" id="cd11790">
    <property type="entry name" value="SH3_Amphiphysin"/>
    <property type="match status" value="1"/>
</dbReference>
<dbReference type="Proteomes" id="UP000069940">
    <property type="component" value="Unassembled WGS sequence"/>
</dbReference>
<evidence type="ECO:0000313" key="9">
    <source>
        <dbReference type="Proteomes" id="UP000069940"/>
    </source>
</evidence>
<dbReference type="InterPro" id="IPR001452">
    <property type="entry name" value="SH3_domain"/>
</dbReference>
<evidence type="ECO:0000256" key="1">
    <source>
        <dbReference type="ARBA" id="ARBA00004496"/>
    </source>
</evidence>
<dbReference type="Gene3D" id="1.20.1270.60">
    <property type="entry name" value="Arfaptin homology (AH) domain/BAR domain"/>
    <property type="match status" value="1"/>
</dbReference>
<name>A0ABM1Y5Z9_AEDAL</name>
<dbReference type="InterPro" id="IPR036397">
    <property type="entry name" value="RNaseH_sf"/>
</dbReference>
<dbReference type="InterPro" id="IPR036028">
    <property type="entry name" value="SH3-like_dom_sf"/>
</dbReference>
<dbReference type="GeneID" id="109426687"/>
<dbReference type="PROSITE" id="PS51021">
    <property type="entry name" value="BAR"/>
    <property type="match status" value="1"/>
</dbReference>
<evidence type="ECO:0000313" key="8">
    <source>
        <dbReference type="EnsemblMetazoa" id="AALFPA23_006046.P7824"/>
    </source>
</evidence>
<feature type="compositionally biased region" description="Low complexity" evidence="5">
    <location>
        <begin position="600"/>
        <end position="619"/>
    </location>
</feature>
<comment type="subcellular location">
    <subcellularLocation>
        <location evidence="1">Cytoplasm</location>
    </subcellularLocation>
</comment>
<organism evidence="8 9">
    <name type="scientific">Aedes albopictus</name>
    <name type="common">Asian tiger mosquito</name>
    <name type="synonym">Stegomyia albopicta</name>
    <dbReference type="NCBI Taxonomy" id="7160"/>
    <lineage>
        <taxon>Eukaryota</taxon>
        <taxon>Metazoa</taxon>
        <taxon>Ecdysozoa</taxon>
        <taxon>Arthropoda</taxon>
        <taxon>Hexapoda</taxon>
        <taxon>Insecta</taxon>
        <taxon>Pterygota</taxon>
        <taxon>Neoptera</taxon>
        <taxon>Endopterygota</taxon>
        <taxon>Diptera</taxon>
        <taxon>Nematocera</taxon>
        <taxon>Culicoidea</taxon>
        <taxon>Culicidae</taxon>
        <taxon>Culicinae</taxon>
        <taxon>Aedini</taxon>
        <taxon>Aedes</taxon>
        <taxon>Stegomyia</taxon>
    </lineage>
</organism>
<dbReference type="PRINTS" id="PR01251">
    <property type="entry name" value="AMPHIPHYSIN"/>
</dbReference>
<dbReference type="InterPro" id="IPR027267">
    <property type="entry name" value="AH/BAR_dom_sf"/>
</dbReference>
<dbReference type="SUPFAM" id="SSF50044">
    <property type="entry name" value="SH3-domain"/>
    <property type="match status" value="1"/>
</dbReference>
<feature type="compositionally biased region" description="Polar residues" evidence="5">
    <location>
        <begin position="653"/>
        <end position="668"/>
    </location>
</feature>
<dbReference type="PANTHER" id="PTHR46514:SF3">
    <property type="entry name" value="AMPHIPHYSIN"/>
    <property type="match status" value="1"/>
</dbReference>
<feature type="compositionally biased region" description="Polar residues" evidence="5">
    <location>
        <begin position="478"/>
        <end position="487"/>
    </location>
</feature>
<feature type="compositionally biased region" description="Low complexity" evidence="5">
    <location>
        <begin position="488"/>
        <end position="499"/>
    </location>
</feature>
<dbReference type="Pfam" id="PF03114">
    <property type="entry name" value="BAR"/>
    <property type="match status" value="1"/>
</dbReference>
<feature type="region of interest" description="Disordered" evidence="5">
    <location>
        <begin position="447"/>
        <end position="668"/>
    </location>
</feature>
<dbReference type="PROSITE" id="PS50002">
    <property type="entry name" value="SH3"/>
    <property type="match status" value="1"/>
</dbReference>
<keyword evidence="2 4" id="KW-0728">SH3 domain</keyword>
<feature type="compositionally biased region" description="Polar residues" evidence="5">
    <location>
        <begin position="504"/>
        <end position="524"/>
    </location>
</feature>
<feature type="compositionally biased region" description="Low complexity" evidence="5">
    <location>
        <begin position="456"/>
        <end position="466"/>
    </location>
</feature>
<keyword evidence="3" id="KW-0963">Cytoplasm</keyword>
<feature type="domain" description="BAR" evidence="7">
    <location>
        <begin position="196"/>
        <end position="414"/>
    </location>
</feature>
<dbReference type="EnsemblMetazoa" id="AALFPA23_006046.R7824">
    <property type="protein sequence ID" value="AALFPA23_006046.P7824"/>
    <property type="gene ID" value="AALFPA23_006046"/>
</dbReference>
<reference evidence="8" key="2">
    <citation type="submission" date="2025-05" db="UniProtKB">
        <authorList>
            <consortium name="EnsemblMetazoa"/>
        </authorList>
    </citation>
    <scope>IDENTIFICATION</scope>
    <source>
        <strain evidence="8">Foshan</strain>
    </source>
</reference>
<dbReference type="InterPro" id="IPR004148">
    <property type="entry name" value="BAR_dom"/>
</dbReference>
<feature type="compositionally biased region" description="Low complexity" evidence="5">
    <location>
        <begin position="558"/>
        <end position="577"/>
    </location>
</feature>
<feature type="compositionally biased region" description="Pro residues" evidence="5">
    <location>
        <begin position="578"/>
        <end position="599"/>
    </location>
</feature>
<dbReference type="InterPro" id="IPR003005">
    <property type="entry name" value="Amphiphysin"/>
</dbReference>